<dbReference type="Gene3D" id="2.40.330.10">
    <property type="entry name" value="DNA-binding pseudobarrel domain"/>
    <property type="match status" value="1"/>
</dbReference>
<sequence length="457" mass="51135">MVILGQPMIILEKRLSKTDINRRLAVPMEYFNMEHFPKPGASLEGNPREDFVVKDEKGHVWNLSCSKRKQPNHPKPVLINEWIHFVQSKKLREGDKVIIYGEQDETGLMQLRIKAEKCTGSYEAPCFPFMNQNPDRNKGLSSHSSSSESTATFQPSETEDHSAEVLSHELGQTTATTTPSIDKEHIPTTNSTSQDIARYKMKRPRQNSSLELTLKPTTIEYHLADVLNHELGRTTATTTPGTDKEHTPTTNSTSLDIARYKMKRPRLSLSLELTLKPTTTEYHLADVLNHELGQTTATTTPGIDKEHIPTTNSTSQDIARYKMKRPRLSSSLELTLKPTTTEYHLADVLNHELGRITTTTTPSITKEHIPTNHSTSQDIARHKTKGPRLSPSVELTLKPATTEGMTAATSSSIDKNLAPTFHSHSQDIGSYNTETPNLSLNLGLTLKPTYMQDTTHK</sequence>
<keyword evidence="4" id="KW-0804">Transcription</keyword>
<feature type="domain" description="TF-B3" evidence="7">
    <location>
        <begin position="9"/>
        <end position="117"/>
    </location>
</feature>
<comment type="subcellular location">
    <subcellularLocation>
        <location evidence="1">Nucleus</location>
    </subcellularLocation>
</comment>
<keyword evidence="5" id="KW-0539">Nucleus</keyword>
<dbReference type="GO" id="GO:0005634">
    <property type="term" value="C:nucleus"/>
    <property type="evidence" value="ECO:0007669"/>
    <property type="project" value="UniProtKB-SubCell"/>
</dbReference>
<dbReference type="AlphaFoldDB" id="A0A7J8TXI6"/>
<feature type="compositionally biased region" description="Polar residues" evidence="6">
    <location>
        <begin position="170"/>
        <end position="180"/>
    </location>
</feature>
<evidence type="ECO:0000256" key="1">
    <source>
        <dbReference type="ARBA" id="ARBA00004123"/>
    </source>
</evidence>
<keyword evidence="2" id="KW-0805">Transcription regulation</keyword>
<evidence type="ECO:0000256" key="2">
    <source>
        <dbReference type="ARBA" id="ARBA00023015"/>
    </source>
</evidence>
<dbReference type="InterPro" id="IPR015300">
    <property type="entry name" value="DNA-bd_pseudobarrel_sf"/>
</dbReference>
<organism evidence="8 9">
    <name type="scientific">Gossypium klotzschianum</name>
    <dbReference type="NCBI Taxonomy" id="34286"/>
    <lineage>
        <taxon>Eukaryota</taxon>
        <taxon>Viridiplantae</taxon>
        <taxon>Streptophyta</taxon>
        <taxon>Embryophyta</taxon>
        <taxon>Tracheophyta</taxon>
        <taxon>Spermatophyta</taxon>
        <taxon>Magnoliopsida</taxon>
        <taxon>eudicotyledons</taxon>
        <taxon>Gunneridae</taxon>
        <taxon>Pentapetalae</taxon>
        <taxon>rosids</taxon>
        <taxon>malvids</taxon>
        <taxon>Malvales</taxon>
        <taxon>Malvaceae</taxon>
        <taxon>Malvoideae</taxon>
        <taxon>Gossypium</taxon>
    </lineage>
</organism>
<dbReference type="Pfam" id="PF02362">
    <property type="entry name" value="B3"/>
    <property type="match status" value="1"/>
</dbReference>
<dbReference type="SUPFAM" id="SSF101936">
    <property type="entry name" value="DNA-binding pseudobarrel domain"/>
    <property type="match status" value="1"/>
</dbReference>
<proteinExistence type="predicted"/>
<keyword evidence="9" id="KW-1185">Reference proteome</keyword>
<dbReference type="OrthoDB" id="983119at2759"/>
<feature type="region of interest" description="Disordered" evidence="6">
    <location>
        <begin position="127"/>
        <end position="211"/>
    </location>
</feature>
<evidence type="ECO:0000256" key="4">
    <source>
        <dbReference type="ARBA" id="ARBA00023163"/>
    </source>
</evidence>
<feature type="region of interest" description="Disordered" evidence="6">
    <location>
        <begin position="364"/>
        <end position="391"/>
    </location>
</feature>
<dbReference type="EMBL" id="JABFAB010000002">
    <property type="protein sequence ID" value="MBA0642927.1"/>
    <property type="molecule type" value="Genomic_DNA"/>
</dbReference>
<dbReference type="InterPro" id="IPR003340">
    <property type="entry name" value="B3_DNA-bd"/>
</dbReference>
<dbReference type="PROSITE" id="PS50863">
    <property type="entry name" value="B3"/>
    <property type="match status" value="1"/>
</dbReference>
<dbReference type="CDD" id="cd10017">
    <property type="entry name" value="B3_DNA"/>
    <property type="match status" value="1"/>
</dbReference>
<accession>A0A7J8TXI6</accession>
<dbReference type="GO" id="GO:0003677">
    <property type="term" value="F:DNA binding"/>
    <property type="evidence" value="ECO:0007669"/>
    <property type="project" value="UniProtKB-KW"/>
</dbReference>
<protein>
    <recommendedName>
        <fullName evidence="7">TF-B3 domain-containing protein</fullName>
    </recommendedName>
</protein>
<comment type="caution">
    <text evidence="8">The sequence shown here is derived from an EMBL/GenBank/DDBJ whole genome shotgun (WGS) entry which is preliminary data.</text>
</comment>
<evidence type="ECO:0000256" key="3">
    <source>
        <dbReference type="ARBA" id="ARBA00023125"/>
    </source>
</evidence>
<dbReference type="Proteomes" id="UP000593573">
    <property type="component" value="Unassembled WGS sequence"/>
</dbReference>
<feature type="compositionally biased region" description="Basic and acidic residues" evidence="6">
    <location>
        <begin position="158"/>
        <end position="167"/>
    </location>
</feature>
<evidence type="ECO:0000313" key="9">
    <source>
        <dbReference type="Proteomes" id="UP000593573"/>
    </source>
</evidence>
<reference evidence="8 9" key="1">
    <citation type="journal article" date="2019" name="Genome Biol. Evol.">
        <title>Insights into the evolution of the New World diploid cottons (Gossypium, subgenus Houzingenia) based on genome sequencing.</title>
        <authorList>
            <person name="Grover C.E."/>
            <person name="Arick M.A. 2nd"/>
            <person name="Thrash A."/>
            <person name="Conover J.L."/>
            <person name="Sanders W.S."/>
            <person name="Peterson D.G."/>
            <person name="Frelichowski J.E."/>
            <person name="Scheffler J.A."/>
            <person name="Scheffler B.E."/>
            <person name="Wendel J.F."/>
        </authorList>
    </citation>
    <scope>NUCLEOTIDE SEQUENCE [LARGE SCALE GENOMIC DNA]</scope>
    <source>
        <strain evidence="8">57</strain>
        <tissue evidence="8">Leaf</tissue>
    </source>
</reference>
<keyword evidence="3" id="KW-0238">DNA-binding</keyword>
<evidence type="ECO:0000256" key="6">
    <source>
        <dbReference type="SAM" id="MobiDB-lite"/>
    </source>
</evidence>
<name>A0A7J8TXI6_9ROSI</name>
<evidence type="ECO:0000256" key="5">
    <source>
        <dbReference type="ARBA" id="ARBA00023242"/>
    </source>
</evidence>
<evidence type="ECO:0000313" key="8">
    <source>
        <dbReference type="EMBL" id="MBA0642927.1"/>
    </source>
</evidence>
<evidence type="ECO:0000259" key="7">
    <source>
        <dbReference type="PROSITE" id="PS50863"/>
    </source>
</evidence>
<gene>
    <name evidence="8" type="ORF">Goklo_027259</name>
</gene>